<keyword evidence="5 8" id="KW-0418">Kinase</keyword>
<dbReference type="Gene3D" id="3.40.50.300">
    <property type="entry name" value="P-loop containing nucleotide triphosphate hydrolases"/>
    <property type="match status" value="1"/>
</dbReference>
<keyword evidence="9" id="KW-1185">Reference proteome</keyword>
<dbReference type="STRING" id="448386.A0A2V3IPT7"/>
<dbReference type="OrthoDB" id="197068at2759"/>
<keyword evidence="4" id="KW-0547">Nucleotide-binding</keyword>
<evidence type="ECO:0000256" key="3">
    <source>
        <dbReference type="ARBA" id="ARBA00022679"/>
    </source>
</evidence>
<dbReference type="Pfam" id="PF01202">
    <property type="entry name" value="SKI"/>
    <property type="match status" value="1"/>
</dbReference>
<evidence type="ECO:0000256" key="6">
    <source>
        <dbReference type="ARBA" id="ARBA00022840"/>
    </source>
</evidence>
<dbReference type="AlphaFoldDB" id="A0A2V3IPT7"/>
<dbReference type="InterPro" id="IPR000623">
    <property type="entry name" value="Shikimate_kinase/TSH1"/>
</dbReference>
<evidence type="ECO:0000256" key="1">
    <source>
        <dbReference type="ARBA" id="ARBA00006997"/>
    </source>
</evidence>
<proteinExistence type="inferred from homology"/>
<keyword evidence="7" id="KW-0057">Aromatic amino acid biosynthesis</keyword>
<evidence type="ECO:0000256" key="5">
    <source>
        <dbReference type="ARBA" id="ARBA00022777"/>
    </source>
</evidence>
<accession>A0A2V3IPT7</accession>
<evidence type="ECO:0000256" key="2">
    <source>
        <dbReference type="ARBA" id="ARBA00022605"/>
    </source>
</evidence>
<dbReference type="InterPro" id="IPR027417">
    <property type="entry name" value="P-loop_NTPase"/>
</dbReference>
<dbReference type="GO" id="GO:0009073">
    <property type="term" value="P:aromatic amino acid family biosynthetic process"/>
    <property type="evidence" value="ECO:0007669"/>
    <property type="project" value="UniProtKB-KW"/>
</dbReference>
<evidence type="ECO:0000313" key="8">
    <source>
        <dbReference type="EMBL" id="PXF44101.1"/>
    </source>
</evidence>
<sequence length="273" mass="30451">MEKPAFVCSIPRGRPWTPSLNCHKCNGFYGKHIVLPTKLKKRALLFMCESSTDSSQEQEAAQPRYTKEVSLEVKELKSVLKKCSIYLIGPMGSGKSVIGKYMASELGFCFLDTDELIEAAAKRSIPEIFETDGEEAFRDLESAVLDQLAAFIGCCVATGGGAVLRKSNWGKLRCGIVVYLETPVDVLRDRLQGDTTRPLLKNADGETLRERIRDILEERRHLYMQADLTVHIEKSMPVDDAGKEVIRKLTNFIKANPPRSSKLYPGNLPKRGA</sequence>
<gene>
    <name evidence="8" type="ORF">BWQ96_06182</name>
</gene>
<dbReference type="GO" id="GO:0004765">
    <property type="term" value="F:shikimate kinase activity"/>
    <property type="evidence" value="ECO:0007669"/>
    <property type="project" value="TreeGrafter"/>
</dbReference>
<dbReference type="PRINTS" id="PR01100">
    <property type="entry name" value="SHIKIMTKNASE"/>
</dbReference>
<comment type="similarity">
    <text evidence="1">Belongs to the shikimate kinase family.</text>
</comment>
<evidence type="ECO:0000313" key="9">
    <source>
        <dbReference type="Proteomes" id="UP000247409"/>
    </source>
</evidence>
<dbReference type="CDD" id="cd00464">
    <property type="entry name" value="SK"/>
    <property type="match status" value="1"/>
</dbReference>
<dbReference type="PANTHER" id="PTHR21087:SF16">
    <property type="entry name" value="SHIKIMATE KINASE 1, CHLOROPLASTIC"/>
    <property type="match status" value="1"/>
</dbReference>
<dbReference type="SUPFAM" id="SSF52540">
    <property type="entry name" value="P-loop containing nucleoside triphosphate hydrolases"/>
    <property type="match status" value="1"/>
</dbReference>
<organism evidence="8 9">
    <name type="scientific">Gracilariopsis chorda</name>
    <dbReference type="NCBI Taxonomy" id="448386"/>
    <lineage>
        <taxon>Eukaryota</taxon>
        <taxon>Rhodophyta</taxon>
        <taxon>Florideophyceae</taxon>
        <taxon>Rhodymeniophycidae</taxon>
        <taxon>Gracilariales</taxon>
        <taxon>Gracilariaceae</taxon>
        <taxon>Gracilariopsis</taxon>
    </lineage>
</organism>
<dbReference type="Proteomes" id="UP000247409">
    <property type="component" value="Unassembled WGS sequence"/>
</dbReference>
<dbReference type="GO" id="GO:0005829">
    <property type="term" value="C:cytosol"/>
    <property type="evidence" value="ECO:0007669"/>
    <property type="project" value="TreeGrafter"/>
</dbReference>
<dbReference type="GO" id="GO:0005524">
    <property type="term" value="F:ATP binding"/>
    <property type="evidence" value="ECO:0007669"/>
    <property type="project" value="UniProtKB-KW"/>
</dbReference>
<protein>
    <submittedName>
        <fullName evidence="8">Shikimate kinase</fullName>
    </submittedName>
</protein>
<dbReference type="EMBL" id="NBIV01000102">
    <property type="protein sequence ID" value="PXF44101.1"/>
    <property type="molecule type" value="Genomic_DNA"/>
</dbReference>
<dbReference type="InterPro" id="IPR031322">
    <property type="entry name" value="Shikimate/glucono_kinase"/>
</dbReference>
<keyword evidence="6" id="KW-0067">ATP-binding</keyword>
<keyword evidence="2" id="KW-0028">Amino-acid biosynthesis</keyword>
<name>A0A2V3IPT7_9FLOR</name>
<dbReference type="GO" id="GO:0008652">
    <property type="term" value="P:amino acid biosynthetic process"/>
    <property type="evidence" value="ECO:0007669"/>
    <property type="project" value="UniProtKB-KW"/>
</dbReference>
<evidence type="ECO:0000256" key="4">
    <source>
        <dbReference type="ARBA" id="ARBA00022741"/>
    </source>
</evidence>
<reference evidence="8 9" key="1">
    <citation type="journal article" date="2018" name="Mol. Biol. Evol.">
        <title>Analysis of the draft genome of the red seaweed Gracilariopsis chorda provides insights into genome size evolution in Rhodophyta.</title>
        <authorList>
            <person name="Lee J."/>
            <person name="Yang E.C."/>
            <person name="Graf L."/>
            <person name="Yang J.H."/>
            <person name="Qiu H."/>
            <person name="Zel Zion U."/>
            <person name="Chan C.X."/>
            <person name="Stephens T.G."/>
            <person name="Weber A.P.M."/>
            <person name="Boo G.H."/>
            <person name="Boo S.M."/>
            <person name="Kim K.M."/>
            <person name="Shin Y."/>
            <person name="Jung M."/>
            <person name="Lee S.J."/>
            <person name="Yim H.S."/>
            <person name="Lee J.H."/>
            <person name="Bhattacharya D."/>
            <person name="Yoon H.S."/>
        </authorList>
    </citation>
    <scope>NUCLEOTIDE SEQUENCE [LARGE SCALE GENOMIC DNA]</scope>
    <source>
        <strain evidence="8 9">SKKU-2015</strain>
        <tissue evidence="8">Whole body</tissue>
    </source>
</reference>
<dbReference type="PANTHER" id="PTHR21087">
    <property type="entry name" value="SHIKIMATE KINASE"/>
    <property type="match status" value="1"/>
</dbReference>
<keyword evidence="3" id="KW-0808">Transferase</keyword>
<evidence type="ECO:0000256" key="7">
    <source>
        <dbReference type="ARBA" id="ARBA00023141"/>
    </source>
</evidence>
<comment type="caution">
    <text evidence="8">The sequence shown here is derived from an EMBL/GenBank/DDBJ whole genome shotgun (WGS) entry which is preliminary data.</text>
</comment>
<dbReference type="HAMAP" id="MF_00109">
    <property type="entry name" value="Shikimate_kinase"/>
    <property type="match status" value="1"/>
</dbReference>